<evidence type="ECO:0000313" key="3">
    <source>
        <dbReference type="Proteomes" id="UP000742460"/>
    </source>
</evidence>
<name>A0A921MVX8_9MICO</name>
<dbReference type="RefSeq" id="WP_170931884.1">
    <property type="nucleotide sequence ID" value="NZ_FXXB01000007.1"/>
</dbReference>
<reference evidence="2" key="2">
    <citation type="submission" date="2021-09" db="EMBL/GenBank/DDBJ databases">
        <authorList>
            <person name="Gilroy R."/>
        </authorList>
    </citation>
    <scope>NUCLEOTIDE SEQUENCE</scope>
    <source>
        <strain evidence="2">ChiGjej5B5-22894</strain>
    </source>
</reference>
<comment type="caution">
    <text evidence="2">The sequence shown here is derived from an EMBL/GenBank/DDBJ whole genome shotgun (WGS) entry which is preliminary data.</text>
</comment>
<feature type="region of interest" description="Disordered" evidence="1">
    <location>
        <begin position="17"/>
        <end position="37"/>
    </location>
</feature>
<sequence length="57" mass="6144">MTFLRSLSAAMGRLADRMQGQDVERPGAAAAHRRGEDHAALMKARYSQGIGPMGMGR</sequence>
<proteinExistence type="predicted"/>
<reference evidence="2" key="1">
    <citation type="journal article" date="2021" name="PeerJ">
        <title>Extensive microbial diversity within the chicken gut microbiome revealed by metagenomics and culture.</title>
        <authorList>
            <person name="Gilroy R."/>
            <person name="Ravi A."/>
            <person name="Getino M."/>
            <person name="Pursley I."/>
            <person name="Horton D.L."/>
            <person name="Alikhan N.F."/>
            <person name="Baker D."/>
            <person name="Gharbi K."/>
            <person name="Hall N."/>
            <person name="Watson M."/>
            <person name="Adriaenssens E.M."/>
            <person name="Foster-Nyarko E."/>
            <person name="Jarju S."/>
            <person name="Secka A."/>
            <person name="Antonio M."/>
            <person name="Oren A."/>
            <person name="Chaudhuri R.R."/>
            <person name="La Ragione R."/>
            <person name="Hildebrand F."/>
            <person name="Pallen M.J."/>
        </authorList>
    </citation>
    <scope>NUCLEOTIDE SEQUENCE</scope>
    <source>
        <strain evidence="2">ChiGjej5B5-22894</strain>
    </source>
</reference>
<organism evidence="2 3">
    <name type="scientific">Brachybacterium massiliense</name>
    <dbReference type="NCBI Taxonomy" id="1755098"/>
    <lineage>
        <taxon>Bacteria</taxon>
        <taxon>Bacillati</taxon>
        <taxon>Actinomycetota</taxon>
        <taxon>Actinomycetes</taxon>
        <taxon>Micrococcales</taxon>
        <taxon>Dermabacteraceae</taxon>
        <taxon>Brachybacterium</taxon>
    </lineage>
</organism>
<dbReference type="EMBL" id="DYUE01000110">
    <property type="protein sequence ID" value="HJG90941.1"/>
    <property type="molecule type" value="Genomic_DNA"/>
</dbReference>
<protein>
    <submittedName>
        <fullName evidence="2">Uncharacterized protein</fullName>
    </submittedName>
</protein>
<dbReference type="Proteomes" id="UP000742460">
    <property type="component" value="Unassembled WGS sequence"/>
</dbReference>
<evidence type="ECO:0000313" key="2">
    <source>
        <dbReference type="EMBL" id="HJG90941.1"/>
    </source>
</evidence>
<accession>A0A921MVX8</accession>
<dbReference type="AlphaFoldDB" id="A0A921MVX8"/>
<evidence type="ECO:0000256" key="1">
    <source>
        <dbReference type="SAM" id="MobiDB-lite"/>
    </source>
</evidence>
<gene>
    <name evidence="2" type="ORF">K8V81_04370</name>
</gene>